<evidence type="ECO:0000256" key="2">
    <source>
        <dbReference type="SAM" id="Phobius"/>
    </source>
</evidence>
<evidence type="ECO:0000313" key="5">
    <source>
        <dbReference type="Proteomes" id="UP001383192"/>
    </source>
</evidence>
<keyword evidence="5" id="KW-1185">Reference proteome</keyword>
<dbReference type="EMBL" id="JAYKXP010000003">
    <property type="protein sequence ID" value="KAK7060408.1"/>
    <property type="molecule type" value="Genomic_DNA"/>
</dbReference>
<reference evidence="4 5" key="1">
    <citation type="submission" date="2024-01" db="EMBL/GenBank/DDBJ databases">
        <title>A draft genome for a cacao thread blight-causing isolate of Paramarasmius palmivorus.</title>
        <authorList>
            <person name="Baruah I.K."/>
            <person name="Bukari Y."/>
            <person name="Amoako-Attah I."/>
            <person name="Meinhardt L.W."/>
            <person name="Bailey B.A."/>
            <person name="Cohen S.P."/>
        </authorList>
    </citation>
    <scope>NUCLEOTIDE SEQUENCE [LARGE SCALE GENOMIC DNA]</scope>
    <source>
        <strain evidence="4 5">GH-12</strain>
    </source>
</reference>
<sequence>MADESNSHSSAESPQEGVQNTQNESQVAQNVEQKPSQEQIPVAATSSVPVVNSREELLSRARSFLRAPQIQSQDLFAKRKFLVDKGLDEAEIELLLRELPPQLPTVPPRTYPQPPPSGLPTLLLGLFRIFTWIAGGSAFLLFIYHRILLPRIIRTSQARKSLKEHQLSLLKKLHTSAGSVKASQAKTFALLPRPDPYRENSTYGDCHSLLDVLQVAEKTQTQVWDIPHVTLLRCGIEEFRSRRRADSESPVDPTTEELFQVLESRIPWLVSDDGVGFEHKLWDTLTTNPLFNSTEMSPEAGSHNPPTTTQWAYQIPEPLPATPLMTSVDALSSSIAKGRPVVQTSPAQRTLQSASELTGYISSQLYVPYRPPPVFGSSNPASSPAEEEVRKEIKALKGLVLNSPSAS</sequence>
<dbReference type="AlphaFoldDB" id="A0AAW0E5H7"/>
<dbReference type="InterPro" id="IPR006785">
    <property type="entry name" value="Pex14_N"/>
</dbReference>
<dbReference type="InterPro" id="IPR036388">
    <property type="entry name" value="WH-like_DNA-bd_sf"/>
</dbReference>
<dbReference type="Gene3D" id="1.10.10.10">
    <property type="entry name" value="Winged helix-like DNA-binding domain superfamily/Winged helix DNA-binding domain"/>
    <property type="match status" value="1"/>
</dbReference>
<keyword evidence="2" id="KW-0812">Transmembrane</keyword>
<feature type="domain" description="Peroxisome membrane anchor protein Pex14p N-terminal" evidence="3">
    <location>
        <begin position="54"/>
        <end position="98"/>
    </location>
</feature>
<proteinExistence type="predicted"/>
<organism evidence="4 5">
    <name type="scientific">Paramarasmius palmivorus</name>
    <dbReference type="NCBI Taxonomy" id="297713"/>
    <lineage>
        <taxon>Eukaryota</taxon>
        <taxon>Fungi</taxon>
        <taxon>Dikarya</taxon>
        <taxon>Basidiomycota</taxon>
        <taxon>Agaricomycotina</taxon>
        <taxon>Agaricomycetes</taxon>
        <taxon>Agaricomycetidae</taxon>
        <taxon>Agaricales</taxon>
        <taxon>Marasmiineae</taxon>
        <taxon>Marasmiaceae</taxon>
        <taxon>Paramarasmius</taxon>
    </lineage>
</organism>
<evidence type="ECO:0000259" key="3">
    <source>
        <dbReference type="Pfam" id="PF04695"/>
    </source>
</evidence>
<protein>
    <recommendedName>
        <fullName evidence="3">Peroxisome membrane anchor protein Pex14p N-terminal domain-containing protein</fullName>
    </recommendedName>
</protein>
<accession>A0AAW0E5H7</accession>
<feature type="compositionally biased region" description="Polar residues" evidence="1">
    <location>
        <begin position="7"/>
        <end position="47"/>
    </location>
</feature>
<dbReference type="Proteomes" id="UP001383192">
    <property type="component" value="Unassembled WGS sequence"/>
</dbReference>
<feature type="transmembrane region" description="Helical" evidence="2">
    <location>
        <begin position="122"/>
        <end position="144"/>
    </location>
</feature>
<dbReference type="Pfam" id="PF04695">
    <property type="entry name" value="Pex14_N"/>
    <property type="match status" value="1"/>
</dbReference>
<keyword evidence="2" id="KW-1133">Transmembrane helix</keyword>
<keyword evidence="2" id="KW-0472">Membrane</keyword>
<evidence type="ECO:0000256" key="1">
    <source>
        <dbReference type="SAM" id="MobiDB-lite"/>
    </source>
</evidence>
<evidence type="ECO:0000313" key="4">
    <source>
        <dbReference type="EMBL" id="KAK7060408.1"/>
    </source>
</evidence>
<name>A0AAW0E5H7_9AGAR</name>
<gene>
    <name evidence="4" type="ORF">VNI00_001173</name>
</gene>
<feature type="region of interest" description="Disordered" evidence="1">
    <location>
        <begin position="1"/>
        <end position="47"/>
    </location>
</feature>
<comment type="caution">
    <text evidence="4">The sequence shown here is derived from an EMBL/GenBank/DDBJ whole genome shotgun (WGS) entry which is preliminary data.</text>
</comment>